<reference evidence="1" key="2">
    <citation type="submission" date="2020-09" db="EMBL/GenBank/DDBJ databases">
        <authorList>
            <person name="Sun Q."/>
            <person name="Ohkuma M."/>
        </authorList>
    </citation>
    <scope>NUCLEOTIDE SEQUENCE</scope>
    <source>
        <strain evidence="1">JCM 19831</strain>
    </source>
</reference>
<dbReference type="AlphaFoldDB" id="A0A917U4L6"/>
<gene>
    <name evidence="1" type="ORF">GCM10007977_063350</name>
</gene>
<sequence length="72" mass="7464">MSTVLDDKRVSPRGEGFAVAGPAGMLHVLHTSAFGWSVYRGSSLDLVRIGTGFAVGYRTPEAAVEAALGVTV</sequence>
<proteinExistence type="predicted"/>
<comment type="caution">
    <text evidence="1">The sequence shown here is derived from an EMBL/GenBank/DDBJ whole genome shotgun (WGS) entry which is preliminary data.</text>
</comment>
<evidence type="ECO:0000313" key="1">
    <source>
        <dbReference type="EMBL" id="GGM53030.1"/>
    </source>
</evidence>
<accession>A0A917U4L6</accession>
<organism evidence="1 2">
    <name type="scientific">Dactylosporangium sucinum</name>
    <dbReference type="NCBI Taxonomy" id="1424081"/>
    <lineage>
        <taxon>Bacteria</taxon>
        <taxon>Bacillati</taxon>
        <taxon>Actinomycetota</taxon>
        <taxon>Actinomycetes</taxon>
        <taxon>Micromonosporales</taxon>
        <taxon>Micromonosporaceae</taxon>
        <taxon>Dactylosporangium</taxon>
    </lineage>
</organism>
<dbReference type="EMBL" id="BMPI01000035">
    <property type="protein sequence ID" value="GGM53030.1"/>
    <property type="molecule type" value="Genomic_DNA"/>
</dbReference>
<dbReference type="Proteomes" id="UP000642070">
    <property type="component" value="Unassembled WGS sequence"/>
</dbReference>
<evidence type="ECO:0000313" key="2">
    <source>
        <dbReference type="Proteomes" id="UP000642070"/>
    </source>
</evidence>
<dbReference type="RefSeq" id="WP_190253645.1">
    <property type="nucleotide sequence ID" value="NZ_BMPI01000035.1"/>
</dbReference>
<reference evidence="1" key="1">
    <citation type="journal article" date="2014" name="Int. J. Syst. Evol. Microbiol.">
        <title>Complete genome sequence of Corynebacterium casei LMG S-19264T (=DSM 44701T), isolated from a smear-ripened cheese.</title>
        <authorList>
            <consortium name="US DOE Joint Genome Institute (JGI-PGF)"/>
            <person name="Walter F."/>
            <person name="Albersmeier A."/>
            <person name="Kalinowski J."/>
            <person name="Ruckert C."/>
        </authorList>
    </citation>
    <scope>NUCLEOTIDE SEQUENCE</scope>
    <source>
        <strain evidence="1">JCM 19831</strain>
    </source>
</reference>
<keyword evidence="2" id="KW-1185">Reference proteome</keyword>
<name>A0A917U4L6_9ACTN</name>
<protein>
    <submittedName>
        <fullName evidence="1">Uncharacterized protein</fullName>
    </submittedName>
</protein>